<proteinExistence type="predicted"/>
<evidence type="ECO:0008006" key="3">
    <source>
        <dbReference type="Google" id="ProtNLM"/>
    </source>
</evidence>
<dbReference type="GeneID" id="30029499"/>
<dbReference type="Proteomes" id="UP000092555">
    <property type="component" value="Unassembled WGS sequence"/>
</dbReference>
<name>A0A1A0HKM8_9ASCO</name>
<evidence type="ECO:0000313" key="1">
    <source>
        <dbReference type="EMBL" id="OBA24546.1"/>
    </source>
</evidence>
<protein>
    <recommendedName>
        <fullName evidence="3">Actin-like ATPase domain-containing protein</fullName>
    </recommendedName>
</protein>
<keyword evidence="2" id="KW-1185">Reference proteome</keyword>
<dbReference type="SUPFAM" id="SSF53067">
    <property type="entry name" value="Actin-like ATPase domain"/>
    <property type="match status" value="1"/>
</dbReference>
<comment type="caution">
    <text evidence="1">The sequence shown here is derived from an EMBL/GenBank/DDBJ whole genome shotgun (WGS) entry which is preliminary data.</text>
</comment>
<dbReference type="RefSeq" id="XP_018715027.1">
    <property type="nucleotide sequence ID" value="XM_018856523.1"/>
</dbReference>
<dbReference type="EMBL" id="LXTC01000001">
    <property type="protein sequence ID" value="OBA24546.1"/>
    <property type="molecule type" value="Genomic_DNA"/>
</dbReference>
<reference evidence="1 2" key="1">
    <citation type="submission" date="2016-05" db="EMBL/GenBank/DDBJ databases">
        <title>Comparative genomics of biotechnologically important yeasts.</title>
        <authorList>
            <consortium name="DOE Joint Genome Institute"/>
            <person name="Riley R."/>
            <person name="Haridas S."/>
            <person name="Wolfe K.H."/>
            <person name="Lopes M.R."/>
            <person name="Hittinger C.T."/>
            <person name="Goker M."/>
            <person name="Salamov A."/>
            <person name="Wisecaver J."/>
            <person name="Long T.M."/>
            <person name="Aerts A.L."/>
            <person name="Barry K."/>
            <person name="Choi C."/>
            <person name="Clum A."/>
            <person name="Coughlan A.Y."/>
            <person name="Deshpande S."/>
            <person name="Douglass A.P."/>
            <person name="Hanson S.J."/>
            <person name="Klenk H.-P."/>
            <person name="LaButti K."/>
            <person name="Lapidus A."/>
            <person name="Lindquist E."/>
            <person name="Lipzen A."/>
            <person name="Meier-kolthoff J.P."/>
            <person name="Ohm R.A."/>
            <person name="Otillar R.P."/>
            <person name="Pangilinan J."/>
            <person name="Peng Y."/>
            <person name="Rokas A."/>
            <person name="Rosa C.A."/>
            <person name="Scheuner C."/>
            <person name="Sibirny A.A."/>
            <person name="Slot J.C."/>
            <person name="Stielow J.B."/>
            <person name="Sun H."/>
            <person name="Kurtzman C.P."/>
            <person name="Blackwell M."/>
            <person name="Grigoriev I.V."/>
            <person name="Jeffries T.W."/>
        </authorList>
    </citation>
    <scope>NUCLEOTIDE SEQUENCE [LARGE SCALE GENOMIC DNA]</scope>
    <source>
        <strain evidence="1 2">NRRL YB-4993</strain>
    </source>
</reference>
<dbReference type="STRING" id="869754.A0A1A0HKM8"/>
<organism evidence="1 2">
    <name type="scientific">Metschnikowia bicuspidata var. bicuspidata NRRL YB-4993</name>
    <dbReference type="NCBI Taxonomy" id="869754"/>
    <lineage>
        <taxon>Eukaryota</taxon>
        <taxon>Fungi</taxon>
        <taxon>Dikarya</taxon>
        <taxon>Ascomycota</taxon>
        <taxon>Saccharomycotina</taxon>
        <taxon>Pichiomycetes</taxon>
        <taxon>Metschnikowiaceae</taxon>
        <taxon>Metschnikowia</taxon>
    </lineage>
</organism>
<dbReference type="OrthoDB" id="337660at2759"/>
<gene>
    <name evidence="1" type="ORF">METBIDRAFT_34768</name>
</gene>
<evidence type="ECO:0000313" key="2">
    <source>
        <dbReference type="Proteomes" id="UP000092555"/>
    </source>
</evidence>
<accession>A0A1A0HKM8</accession>
<sequence length="348" mass="38919">MPDEYFAVILEFNSCEIKLGFAGEASEHVRLTLRSPIWKNLVPPITSSLSLPSFLQIDSHAIPNNLRTEILRELSESKTYSNMLQAYNKDQRDLKWFAWGLDNFHTLATIVKVLLHTRLLVSPLLTKLFVIDRSMSALEKSTFCKKFLMMRTTASVTFLPYSPCCCVGAGVENALVVSLEWESCKVVPVVDLRSLPAKEYIQFSGEATHYSPLIPHDAKSFEDIEIEIQTNEKILEAAFFSENSLPKAIAALIQTLELDCRACVVANIIFTGLRSDIPGMKGRFLSEASTFFPKCNVAGKISLGAWSGASLYCSTTLLNEESSKWKHMEISRVNFEKTASAALEAYYS</sequence>
<dbReference type="AlphaFoldDB" id="A0A1A0HKM8"/>
<dbReference type="Gene3D" id="3.30.420.40">
    <property type="match status" value="1"/>
</dbReference>
<dbReference type="InterPro" id="IPR043129">
    <property type="entry name" value="ATPase_NBD"/>
</dbReference>